<reference evidence="3 4" key="1">
    <citation type="submission" date="2019-08" db="EMBL/GenBank/DDBJ databases">
        <title>Draft genome sequences of two oriental melons (Cucumis melo L. var makuwa).</title>
        <authorList>
            <person name="Kwon S.-Y."/>
        </authorList>
    </citation>
    <scope>NUCLEOTIDE SEQUENCE [LARGE SCALE GENOMIC DNA]</scope>
    <source>
        <strain evidence="4">cv. Chang Bougi</strain>
        <strain evidence="3">cv. SW 3</strain>
        <tissue evidence="1">Leaf</tissue>
    </source>
</reference>
<name>A0A5A7TFD6_CUCMM</name>
<accession>A0A5A7TFD6</accession>
<dbReference type="EMBL" id="SSTD01000553">
    <property type="protein sequence ID" value="TYK30535.1"/>
    <property type="molecule type" value="Genomic_DNA"/>
</dbReference>
<evidence type="ECO:0000313" key="4">
    <source>
        <dbReference type="Proteomes" id="UP000321947"/>
    </source>
</evidence>
<organism evidence="1 3">
    <name type="scientific">Cucumis melo var. makuwa</name>
    <name type="common">Oriental melon</name>
    <dbReference type="NCBI Taxonomy" id="1194695"/>
    <lineage>
        <taxon>Eukaryota</taxon>
        <taxon>Viridiplantae</taxon>
        <taxon>Streptophyta</taxon>
        <taxon>Embryophyta</taxon>
        <taxon>Tracheophyta</taxon>
        <taxon>Spermatophyta</taxon>
        <taxon>Magnoliopsida</taxon>
        <taxon>eudicotyledons</taxon>
        <taxon>Gunneridae</taxon>
        <taxon>Pentapetalae</taxon>
        <taxon>rosids</taxon>
        <taxon>fabids</taxon>
        <taxon>Cucurbitales</taxon>
        <taxon>Cucurbitaceae</taxon>
        <taxon>Benincaseae</taxon>
        <taxon>Cucumis</taxon>
    </lineage>
</organism>
<dbReference type="AlphaFoldDB" id="A0A5A7TFD6"/>
<dbReference type="Proteomes" id="UP000321393">
    <property type="component" value="Unassembled WGS sequence"/>
</dbReference>
<dbReference type="EMBL" id="SSTE01017103">
    <property type="protein sequence ID" value="KAA0040736.1"/>
    <property type="molecule type" value="Genomic_DNA"/>
</dbReference>
<evidence type="ECO:0000313" key="2">
    <source>
        <dbReference type="EMBL" id="TYK30535.1"/>
    </source>
</evidence>
<evidence type="ECO:0000313" key="3">
    <source>
        <dbReference type="Proteomes" id="UP000321393"/>
    </source>
</evidence>
<evidence type="ECO:0000313" key="1">
    <source>
        <dbReference type="EMBL" id="KAA0040736.1"/>
    </source>
</evidence>
<gene>
    <name evidence="2" type="ORF">E5676_scaffold83745G00020</name>
    <name evidence="1" type="ORF">E6C27_scaffold45541G00130</name>
</gene>
<protein>
    <submittedName>
        <fullName evidence="1 2">Mitochondrial protein</fullName>
    </submittedName>
</protein>
<comment type="caution">
    <text evidence="1">The sequence shown here is derived from an EMBL/GenBank/DDBJ whole genome shotgun (WGS) entry which is preliminary data.</text>
</comment>
<proteinExistence type="predicted"/>
<dbReference type="Proteomes" id="UP000321947">
    <property type="component" value="Unassembled WGS sequence"/>
</dbReference>
<sequence>MPKIAMDSTATLIILDDSGFSEKQTSSKGLTKHHHGKGDAFSRGGCGDCETHPVETEMPDVDEFAQCTRVSCDRGIPDALADPKGQRPSSPYCLAARRHQADCALALSVTRFKPISCKWVYKVKRGSDGSVEGTRLLARAFSQQYGIDYDETARGKAKMTTM</sequence>
<dbReference type="OrthoDB" id="411615at2759"/>